<evidence type="ECO:0000313" key="7">
    <source>
        <dbReference type="EMBL" id="CAY70167.1"/>
    </source>
</evidence>
<comment type="similarity">
    <text evidence="2">Belongs to the TMEM14 family.</text>
</comment>
<organism evidence="7 8">
    <name type="scientific">Komagataella phaffii (strain GS115 / ATCC 20864)</name>
    <name type="common">Yeast</name>
    <name type="synonym">Pichia pastoris</name>
    <dbReference type="NCBI Taxonomy" id="644223"/>
    <lineage>
        <taxon>Eukaryota</taxon>
        <taxon>Fungi</taxon>
        <taxon>Dikarya</taxon>
        <taxon>Ascomycota</taxon>
        <taxon>Saccharomycotina</taxon>
        <taxon>Pichiomycetes</taxon>
        <taxon>Pichiales</taxon>
        <taxon>Pichiaceae</taxon>
        <taxon>Komagataella</taxon>
    </lineage>
</organism>
<evidence type="ECO:0000313" key="8">
    <source>
        <dbReference type="Proteomes" id="UP000000314"/>
    </source>
</evidence>
<dbReference type="HOGENOM" id="CLU_096652_3_1_1"/>
<evidence type="ECO:0000256" key="4">
    <source>
        <dbReference type="ARBA" id="ARBA00022989"/>
    </source>
</evidence>
<dbReference type="GeneID" id="8199938"/>
<dbReference type="PANTHER" id="PTHR12668">
    <property type="entry name" value="TRANSMEMBRANE PROTEIN 14, 15"/>
    <property type="match status" value="1"/>
</dbReference>
<evidence type="ECO:0000256" key="1">
    <source>
        <dbReference type="ARBA" id="ARBA00004370"/>
    </source>
</evidence>
<proteinExistence type="inferred from homology"/>
<feature type="transmembrane region" description="Helical" evidence="6">
    <location>
        <begin position="81"/>
        <end position="97"/>
    </location>
</feature>
<dbReference type="GO" id="GO:0016020">
    <property type="term" value="C:membrane"/>
    <property type="evidence" value="ECO:0007669"/>
    <property type="project" value="UniProtKB-SubCell"/>
</dbReference>
<sequence>MEHPAFSLSGLSLVGGVMGYARKGSLPSLIAGVTFSAIYAGAGYLLKNNMEYGVQTALGASTLMFIAGINRGIVSRYKKPVPIVLTILGAASTLYYAKKYEEFYL</sequence>
<gene>
    <name evidence="7" type="ordered locus">PAS_chr3_0187</name>
</gene>
<keyword evidence="4 6" id="KW-1133">Transmembrane helix</keyword>
<evidence type="ECO:0000256" key="6">
    <source>
        <dbReference type="SAM" id="Phobius"/>
    </source>
</evidence>
<feature type="transmembrane region" description="Helical" evidence="6">
    <location>
        <begin position="26"/>
        <end position="46"/>
    </location>
</feature>
<evidence type="ECO:0000256" key="2">
    <source>
        <dbReference type="ARBA" id="ARBA00007590"/>
    </source>
</evidence>
<keyword evidence="8" id="KW-1185">Reference proteome</keyword>
<dbReference type="InParanoid" id="C4R3T1"/>
<dbReference type="KEGG" id="ppa:PAS_chr3_0187"/>
<dbReference type="OrthoDB" id="5620at2759"/>
<dbReference type="InterPro" id="IPR044890">
    <property type="entry name" value="TMEM14_sf"/>
</dbReference>
<feature type="transmembrane region" description="Helical" evidence="6">
    <location>
        <begin position="52"/>
        <end position="69"/>
    </location>
</feature>
<dbReference type="Gene3D" id="1.10.10.1740">
    <property type="entry name" value="Transmembrane protein 14-like"/>
    <property type="match status" value="1"/>
</dbReference>
<reference evidence="7 8" key="1">
    <citation type="journal article" date="2009" name="Nat. Biotechnol.">
        <title>Genome sequence of the recombinant protein production host Pichia pastoris.</title>
        <authorList>
            <person name="De Schutter K."/>
            <person name="Lin Y.C."/>
            <person name="Tiels P."/>
            <person name="Van Hecke A."/>
            <person name="Glinka S."/>
            <person name="Weber-Lehmann J."/>
            <person name="Rouze P."/>
            <person name="Van de Peer Y."/>
            <person name="Callewaert N."/>
        </authorList>
    </citation>
    <scope>NUCLEOTIDE SEQUENCE [LARGE SCALE GENOMIC DNA]</scope>
    <source>
        <strain evidence="8">GS115 / ATCC 20864</strain>
    </source>
</reference>
<evidence type="ECO:0000256" key="3">
    <source>
        <dbReference type="ARBA" id="ARBA00022692"/>
    </source>
</evidence>
<dbReference type="eggNOG" id="KOG4267">
    <property type="taxonomic scope" value="Eukaryota"/>
</dbReference>
<accession>C4R3T1</accession>
<dbReference type="FunCoup" id="C4R3T1">
    <property type="interactions" value="72"/>
</dbReference>
<dbReference type="Proteomes" id="UP000000314">
    <property type="component" value="Chromosome 3"/>
</dbReference>
<dbReference type="Pfam" id="PF03647">
    <property type="entry name" value="Tmemb_14"/>
    <property type="match status" value="1"/>
</dbReference>
<name>C4R3T1_KOMPG</name>
<dbReference type="EMBL" id="FN392321">
    <property type="protein sequence ID" value="CAY70167.1"/>
    <property type="molecule type" value="Genomic_DNA"/>
</dbReference>
<keyword evidence="5 6" id="KW-0472">Membrane</keyword>
<dbReference type="RefSeq" id="XP_002492396.1">
    <property type="nucleotide sequence ID" value="XM_002492351.1"/>
</dbReference>
<evidence type="ECO:0000256" key="5">
    <source>
        <dbReference type="ARBA" id="ARBA00023136"/>
    </source>
</evidence>
<comment type="subcellular location">
    <subcellularLocation>
        <location evidence="1">Membrane</location>
    </subcellularLocation>
</comment>
<dbReference type="PANTHER" id="PTHR12668:SF53">
    <property type="entry name" value="TMEM14 PROTEIN HOMOLOG YJR085C"/>
    <property type="match status" value="1"/>
</dbReference>
<protein>
    <submittedName>
        <fullName evidence="7">Uncharacterized protein</fullName>
    </submittedName>
</protein>
<keyword evidence="3 6" id="KW-0812">Transmembrane</keyword>
<dbReference type="OMA" id="ALATWYY"/>
<dbReference type="AlphaFoldDB" id="C4R3T1"/>
<dbReference type="InterPro" id="IPR005349">
    <property type="entry name" value="TMEM14"/>
</dbReference>